<organism evidence="2 3">
    <name type="scientific">Candidatus Auribacter fodinae</name>
    <dbReference type="NCBI Taxonomy" id="2093366"/>
    <lineage>
        <taxon>Bacteria</taxon>
        <taxon>Pseudomonadati</taxon>
        <taxon>Candidatus Auribacterota</taxon>
        <taxon>Candidatus Auribacteria</taxon>
        <taxon>Candidatus Auribacterales</taxon>
        <taxon>Candidatus Auribacteraceae</taxon>
        <taxon>Candidatus Auribacter</taxon>
    </lineage>
</organism>
<dbReference type="InterPro" id="IPR017853">
    <property type="entry name" value="GH"/>
</dbReference>
<name>A0A3A4R3I9_9BACT</name>
<dbReference type="EMBL" id="QZJZ01000047">
    <property type="protein sequence ID" value="RJP59539.1"/>
    <property type="molecule type" value="Genomic_DNA"/>
</dbReference>
<dbReference type="PANTHER" id="PTHR35882:SF2">
    <property type="entry name" value="PELA"/>
    <property type="match status" value="1"/>
</dbReference>
<dbReference type="Gene3D" id="3.20.20.70">
    <property type="entry name" value="Aldolase class I"/>
    <property type="match status" value="1"/>
</dbReference>
<comment type="caution">
    <text evidence="2">The sequence shown here is derived from an EMBL/GenBank/DDBJ whole genome shotgun (WGS) entry which is preliminary data.</text>
</comment>
<feature type="domain" description="Glycoside-hydrolase family GH114 TIM-barrel" evidence="1">
    <location>
        <begin position="40"/>
        <end position="274"/>
    </location>
</feature>
<evidence type="ECO:0000259" key="1">
    <source>
        <dbReference type="Pfam" id="PF03537"/>
    </source>
</evidence>
<gene>
    <name evidence="2" type="ORF">C4541_05810</name>
</gene>
<proteinExistence type="predicted"/>
<dbReference type="PANTHER" id="PTHR35882">
    <property type="entry name" value="PELA"/>
    <property type="match status" value="1"/>
</dbReference>
<dbReference type="Pfam" id="PF03537">
    <property type="entry name" value="Glyco_hydro_114"/>
    <property type="match status" value="1"/>
</dbReference>
<accession>A0A3A4R3I9</accession>
<dbReference type="AlphaFoldDB" id="A0A3A4R3I9"/>
<protein>
    <recommendedName>
        <fullName evidence="1">Glycoside-hydrolase family GH114 TIM-barrel domain-containing protein</fullName>
    </recommendedName>
</protein>
<reference evidence="2 3" key="1">
    <citation type="journal article" date="2017" name="ISME J.">
        <title>Energy and carbon metabolisms in a deep terrestrial subsurface fluid microbial community.</title>
        <authorList>
            <person name="Momper L."/>
            <person name="Jungbluth S.P."/>
            <person name="Lee M.D."/>
            <person name="Amend J.P."/>
        </authorList>
    </citation>
    <scope>NUCLEOTIDE SEQUENCE [LARGE SCALE GENOMIC DNA]</scope>
    <source>
        <strain evidence="2">SURF_26</strain>
    </source>
</reference>
<dbReference type="SUPFAM" id="SSF51445">
    <property type="entry name" value="(Trans)glycosidases"/>
    <property type="match status" value="1"/>
</dbReference>
<dbReference type="InterPro" id="IPR004352">
    <property type="entry name" value="GH114_TIM-barrel"/>
</dbReference>
<dbReference type="InterPro" id="IPR016062">
    <property type="entry name" value="TM1410-rel"/>
</dbReference>
<evidence type="ECO:0000313" key="2">
    <source>
        <dbReference type="EMBL" id="RJP59539.1"/>
    </source>
</evidence>
<dbReference type="InterPro" id="IPR013785">
    <property type="entry name" value="Aldolase_TIM"/>
</dbReference>
<dbReference type="PRINTS" id="PR01545">
    <property type="entry name" value="THEMAYE10DUF"/>
</dbReference>
<evidence type="ECO:0000313" key="3">
    <source>
        <dbReference type="Proteomes" id="UP000266426"/>
    </source>
</evidence>
<dbReference type="Proteomes" id="UP000266426">
    <property type="component" value="Unassembled WGS sequence"/>
</dbReference>
<sequence length="286" mass="32957">MREVLVIITISLCLFLFVSSLKSGEKSRLYPWLCYYGKITSVDDLKGYAMAILDADSVPDPTAYKNAGITCIGYVSLGEVEDYRWYWKKIRNEAYILDENPDWKGNYYIDPRDKRWSDFFIRRVIPKILNKGYDGIFLDTIDTALYLEWRDPEKYAGAKLAMAKIIREIRKAYPEIIIISNNGIAMLETFAGSVDIALVEDLYTGFDFENERYTDQDADTTIEWTKKLKQAQKKYGIQVITLDYAEASDKQKIKTIYKTSLENGFWPLVADIKLATIPDPSQQGDL</sequence>